<evidence type="ECO:0000259" key="10">
    <source>
        <dbReference type="Pfam" id="PF05645"/>
    </source>
</evidence>
<dbReference type="GO" id="GO:0042797">
    <property type="term" value="P:tRNA transcription by RNA polymerase III"/>
    <property type="evidence" value="ECO:0007669"/>
    <property type="project" value="EnsemblFungi"/>
</dbReference>
<dbReference type="Pfam" id="PF08221">
    <property type="entry name" value="HTH_9"/>
    <property type="match status" value="1"/>
</dbReference>
<comment type="function">
    <text evidence="7 8">DNA-dependent RNA polymerase catalyzes the transcription of DNA into RNA using the four ribonucleoside triphosphates as substrates. Specific core component of RNA polymerase III which synthesizes small RNAs, such as 5S rRNA and tRNAs.</text>
</comment>
<dbReference type="PANTHER" id="PTHR12949:SF0">
    <property type="entry name" value="DNA-DIRECTED RNA POLYMERASE III SUBUNIT RPC3"/>
    <property type="match status" value="1"/>
</dbReference>
<dbReference type="GO" id="GO:0005666">
    <property type="term" value="C:RNA polymerase III complex"/>
    <property type="evidence" value="ECO:0007669"/>
    <property type="project" value="UniProtKB-UniRule"/>
</dbReference>
<dbReference type="InterPro" id="IPR013197">
    <property type="entry name" value="RNA_pol_III_RPC82-rel_HTH"/>
</dbReference>
<comment type="subunit">
    <text evidence="2 8">Component of the RNA polymerase III (Pol III) complex consisting of 17 subunits.</text>
</comment>
<dbReference type="FunCoup" id="H2APM4">
    <property type="interactions" value="558"/>
</dbReference>
<evidence type="ECO:0000256" key="2">
    <source>
        <dbReference type="ARBA" id="ARBA00011206"/>
    </source>
</evidence>
<keyword evidence="6 8" id="KW-0539">Nucleus</keyword>
<dbReference type="HOGENOM" id="CLU_010734_0_0_1"/>
<sequence length="655" mass="73640">MDAILSSSSNNTNDAQNGGERPNDTASAAVKQDPVDIMNVSSIEQRTLNPERFLYIELVKSHMGQKAAQIIDVLIGLGRLSARQICEKLSSTSFDVKTVKTTLVSLIQLRCVRYLEETALNGKKTTYYYYNEDGLSLLLYSGLIIEEINQLFPSDGTENISASHIVQNILTFGSITLDSYLQNSDSDTSKHHTASIFVKLCETGFLIPISKLQYTPINEIWNILYQKNYNLIPRNSTLSELKKKTEAKSKTKSEFSNILNSINDLSKIIIIDPETSLKTVIGNIPLTFNLERFLKSRRSKQLAQFAKSRIGKTSSIIYKTALRMTEQVSPPLINPLTYTDLLQDQDETAAMFTDLELLEEKTPGLSFNAIDIAKYLPSDVDLRGSLVSKKTGKRANNVNNNANPSKKMKTEDGFAIPALPKHLLDAAEEIGDGDDHDLDDDYDDDDPHSVGLINSHLKLLVSSGLKFLKETKPGVYYVPYSSLMPSLRSSVYDYIIASTLGQSAMRIRRCICANKLVSEKVINSTALMKEKDIRAAISSLIRYNVVEIQEVPRTVDRSAARAVFLFRSKESHSYMFIKQNLAWNMGNLLFKKEKLNEENSTLLTKANRDDVKGREAELLLASELNQLKMVNERQLTSFTRLTRLISLWEAFKYNN</sequence>
<evidence type="ECO:0000256" key="6">
    <source>
        <dbReference type="ARBA" id="ARBA00023242"/>
    </source>
</evidence>
<comment type="similarity">
    <text evidence="8">Belongs to the RNA polymerase beta chain family.</text>
</comment>
<keyword evidence="4 8" id="KW-0240">DNA-directed RNA polymerase</keyword>
<dbReference type="Proteomes" id="UP000005220">
    <property type="component" value="Chromosome 2"/>
</dbReference>
<dbReference type="InterPro" id="IPR055207">
    <property type="entry name" value="POLR3C_WHD"/>
</dbReference>
<dbReference type="Pfam" id="PF20912">
    <property type="entry name" value="RPC3_helical"/>
    <property type="match status" value="1"/>
</dbReference>
<feature type="domain" description="RNA polymerase III Rpc82 C -terminal" evidence="10">
    <location>
        <begin position="195"/>
        <end position="487"/>
    </location>
</feature>
<reference evidence="13 14" key="1">
    <citation type="journal article" date="2011" name="Proc. Natl. Acad. Sci. U.S.A.">
        <title>Evolutionary erosion of yeast sex chromosomes by mating-type switching accidents.</title>
        <authorList>
            <person name="Gordon J.L."/>
            <person name="Armisen D."/>
            <person name="Proux-Wera E."/>
            <person name="Oheigeartaigh S.S."/>
            <person name="Byrne K.P."/>
            <person name="Wolfe K.H."/>
        </authorList>
    </citation>
    <scope>NUCLEOTIDE SEQUENCE [LARGE SCALE GENOMIC DNA]</scope>
    <source>
        <strain evidence="14">ATCC 22294 / BCRC 22015 / CBS 2517 / CECT 1963 / NBRC 1671 / NRRL Y-8276</strain>
    </source>
</reference>
<evidence type="ECO:0000256" key="3">
    <source>
        <dbReference type="ARBA" id="ARBA00016689"/>
    </source>
</evidence>
<dbReference type="InterPro" id="IPR036388">
    <property type="entry name" value="WH-like_DNA-bd_sf"/>
</dbReference>
<feature type="domain" description="RNA polymerase III subunit RPC82-related helix-turn-helix" evidence="11">
    <location>
        <begin position="53"/>
        <end position="117"/>
    </location>
</feature>
<dbReference type="STRING" id="1071382.H2APM4"/>
<evidence type="ECO:0000313" key="13">
    <source>
        <dbReference type="EMBL" id="CCF56324.1"/>
    </source>
</evidence>
<comment type="subcellular location">
    <subcellularLocation>
        <location evidence="1 8">Nucleus</location>
    </subcellularLocation>
</comment>
<dbReference type="PANTHER" id="PTHR12949">
    <property type="entry name" value="RNA POLYMERASE III DNA DIRECTED -RELATED"/>
    <property type="match status" value="1"/>
</dbReference>
<dbReference type="Pfam" id="PF22536">
    <property type="entry name" value="WHD_POLR3C"/>
    <property type="match status" value="1"/>
</dbReference>
<accession>H2APM4</accession>
<dbReference type="InterPro" id="IPR039748">
    <property type="entry name" value="RPC3"/>
</dbReference>
<evidence type="ECO:0000313" key="14">
    <source>
        <dbReference type="Proteomes" id="UP000005220"/>
    </source>
</evidence>
<gene>
    <name evidence="13" type="primary">KAFR0B00240</name>
    <name evidence="13" type="ORF">KAFR_0B00240</name>
</gene>
<dbReference type="GeneID" id="13882492"/>
<dbReference type="eggNOG" id="KOG2587">
    <property type="taxonomic scope" value="Eukaryota"/>
</dbReference>
<evidence type="ECO:0000256" key="7">
    <source>
        <dbReference type="ARBA" id="ARBA00025127"/>
    </source>
</evidence>
<evidence type="ECO:0000259" key="12">
    <source>
        <dbReference type="Pfam" id="PF22536"/>
    </source>
</evidence>
<feature type="compositionally biased region" description="Polar residues" evidence="9">
    <location>
        <begin position="1"/>
        <end position="16"/>
    </location>
</feature>
<dbReference type="InParanoid" id="H2APM4"/>
<dbReference type="GO" id="GO:0006386">
    <property type="term" value="P:termination of RNA polymerase III transcription"/>
    <property type="evidence" value="ECO:0007669"/>
    <property type="project" value="EnsemblFungi"/>
</dbReference>
<dbReference type="GO" id="GO:0006384">
    <property type="term" value="P:transcription initiation at RNA polymerase III promoter"/>
    <property type="evidence" value="ECO:0007669"/>
    <property type="project" value="EnsemblFungi"/>
</dbReference>
<dbReference type="InterPro" id="IPR008806">
    <property type="entry name" value="RNA_pol_III_Rpc82_C"/>
</dbReference>
<name>H2APM4_KAZAF</name>
<dbReference type="EMBL" id="HE650822">
    <property type="protein sequence ID" value="CCF56324.1"/>
    <property type="molecule type" value="Genomic_DNA"/>
</dbReference>
<evidence type="ECO:0000256" key="4">
    <source>
        <dbReference type="ARBA" id="ARBA00022478"/>
    </source>
</evidence>
<evidence type="ECO:0000256" key="5">
    <source>
        <dbReference type="ARBA" id="ARBA00023163"/>
    </source>
</evidence>
<dbReference type="Pfam" id="PF05645">
    <property type="entry name" value="RNA_pol_Rpc82"/>
    <property type="match status" value="1"/>
</dbReference>
<protein>
    <recommendedName>
        <fullName evidence="3 8">DNA-directed RNA polymerase III subunit RPC3</fullName>
        <shortName evidence="8">RNA polymerase III subunit C3</shortName>
    </recommendedName>
</protein>
<evidence type="ECO:0000256" key="9">
    <source>
        <dbReference type="SAM" id="MobiDB-lite"/>
    </source>
</evidence>
<dbReference type="OrthoDB" id="272392at2759"/>
<keyword evidence="5 8" id="KW-0804">Transcription</keyword>
<dbReference type="RefSeq" id="XP_003955459.1">
    <property type="nucleotide sequence ID" value="XM_003955410.1"/>
</dbReference>
<proteinExistence type="inferred from homology"/>
<evidence type="ECO:0000256" key="1">
    <source>
        <dbReference type="ARBA" id="ARBA00004123"/>
    </source>
</evidence>
<keyword evidence="14" id="KW-1185">Reference proteome</keyword>
<organism evidence="13 14">
    <name type="scientific">Kazachstania africana (strain ATCC 22294 / BCRC 22015 / CBS 2517 / CECT 1963 / NBRC 1671 / NRRL Y-8276)</name>
    <name type="common">Yeast</name>
    <name type="synonym">Kluyveromyces africanus</name>
    <dbReference type="NCBI Taxonomy" id="1071382"/>
    <lineage>
        <taxon>Eukaryota</taxon>
        <taxon>Fungi</taxon>
        <taxon>Dikarya</taxon>
        <taxon>Ascomycota</taxon>
        <taxon>Saccharomycotina</taxon>
        <taxon>Saccharomycetes</taxon>
        <taxon>Saccharomycetales</taxon>
        <taxon>Saccharomycetaceae</taxon>
        <taxon>Kazachstania</taxon>
    </lineage>
</organism>
<dbReference type="KEGG" id="kaf:KAFR_0B00240"/>
<dbReference type="GO" id="GO:0003899">
    <property type="term" value="F:DNA-directed RNA polymerase activity"/>
    <property type="evidence" value="ECO:0007669"/>
    <property type="project" value="EnsemblFungi"/>
</dbReference>
<dbReference type="AlphaFoldDB" id="H2APM4"/>
<feature type="domain" description="DNA-directed RNA polymerase III subunit RPC3 winged-helix" evidence="12">
    <location>
        <begin position="494"/>
        <end position="567"/>
    </location>
</feature>
<feature type="region of interest" description="Disordered" evidence="9">
    <location>
        <begin position="1"/>
        <end position="31"/>
    </location>
</feature>
<dbReference type="Gene3D" id="1.10.10.10">
    <property type="entry name" value="Winged helix-like DNA-binding domain superfamily/Winged helix DNA-binding domain"/>
    <property type="match status" value="2"/>
</dbReference>
<dbReference type="GO" id="GO:0003697">
    <property type="term" value="F:single-stranded DNA binding"/>
    <property type="evidence" value="ECO:0007669"/>
    <property type="project" value="UniProtKB-UniRule"/>
</dbReference>
<evidence type="ECO:0000256" key="8">
    <source>
        <dbReference type="RuleBase" id="RU367076"/>
    </source>
</evidence>
<evidence type="ECO:0000259" key="11">
    <source>
        <dbReference type="Pfam" id="PF08221"/>
    </source>
</evidence>